<dbReference type="PIRSF" id="PIRSF020680">
    <property type="entry name" value="PhnH"/>
    <property type="match status" value="1"/>
</dbReference>
<keyword evidence="1" id="KW-0456">Lyase</keyword>
<organism evidence="1 2">
    <name type="scientific">Pseudovibrio exalbescens</name>
    <dbReference type="NCBI Taxonomy" id="197461"/>
    <lineage>
        <taxon>Bacteria</taxon>
        <taxon>Pseudomonadati</taxon>
        <taxon>Pseudomonadota</taxon>
        <taxon>Alphaproteobacteria</taxon>
        <taxon>Hyphomicrobiales</taxon>
        <taxon>Stappiaceae</taxon>
        <taxon>Pseudovibrio</taxon>
    </lineage>
</organism>
<dbReference type="SUPFAM" id="SSF159709">
    <property type="entry name" value="PhnH-like"/>
    <property type="match status" value="1"/>
</dbReference>
<dbReference type="Pfam" id="PF05845">
    <property type="entry name" value="PhnH"/>
    <property type="match status" value="1"/>
</dbReference>
<dbReference type="InterPro" id="IPR008772">
    <property type="entry name" value="Phosphonate_metab_PhnH"/>
</dbReference>
<dbReference type="GO" id="GO:0019634">
    <property type="term" value="P:organic phosphonate metabolic process"/>
    <property type="evidence" value="ECO:0007669"/>
    <property type="project" value="InterPro"/>
</dbReference>
<dbReference type="InterPro" id="IPR038058">
    <property type="entry name" value="PhnH-like_sp"/>
</dbReference>
<sequence>MTTAPLGLTKAPAPGLANPVHDAQCIFKAAMNALARPGTLQTLHVTNLTAPHPLPRTMAALALALLDYDTPVYLDTPLAKSRDVVDYLRFHTGAPVVDMQADAAFALISTPEKMPPLSGFNVGTDEYPDRSTTLIMAAETLTNEAGPLLSGPGIKTTTQLNAAPLAPGFWHQMSANQTLYPLGVDVLFASVDQIAGLPRSTTISLKEA</sequence>
<dbReference type="Proteomes" id="UP000185783">
    <property type="component" value="Unassembled WGS sequence"/>
</dbReference>
<dbReference type="GO" id="GO:0016829">
    <property type="term" value="F:lyase activity"/>
    <property type="evidence" value="ECO:0007669"/>
    <property type="project" value="UniProtKB-KW"/>
</dbReference>
<dbReference type="NCBIfam" id="TIGR03292">
    <property type="entry name" value="PhnH_redo"/>
    <property type="match status" value="1"/>
</dbReference>
<accession>A0A1U7JGZ7</accession>
<evidence type="ECO:0000313" key="1">
    <source>
        <dbReference type="EMBL" id="OKL43962.1"/>
    </source>
</evidence>
<comment type="caution">
    <text evidence="1">The sequence shown here is derived from an EMBL/GenBank/DDBJ whole genome shotgun (WGS) entry which is preliminary data.</text>
</comment>
<dbReference type="Gene3D" id="3.40.50.11310">
    <property type="entry name" value="Bacterial phosphonate metabolism protein PhnH"/>
    <property type="match status" value="1"/>
</dbReference>
<gene>
    <name evidence="1" type="ORF">A3843_10230</name>
</gene>
<proteinExistence type="predicted"/>
<reference evidence="1 2" key="1">
    <citation type="submission" date="2016-03" db="EMBL/GenBank/DDBJ databases">
        <title>Genome sequence of Nesiotobacter sp. nov., a moderately halophilic alphaproteobacterium isolated from the Yellow Sea, China.</title>
        <authorList>
            <person name="Zhang G."/>
            <person name="Zhang R."/>
        </authorList>
    </citation>
    <scope>NUCLEOTIDE SEQUENCE [LARGE SCALE GENOMIC DNA]</scope>
    <source>
        <strain evidence="1 2">WB1-6</strain>
    </source>
</reference>
<dbReference type="EMBL" id="LVVZ01000015">
    <property type="protein sequence ID" value="OKL43962.1"/>
    <property type="molecule type" value="Genomic_DNA"/>
</dbReference>
<protein>
    <submittedName>
        <fullName evidence="1">Carbon-phosphorus lyase subunit PhnH</fullName>
    </submittedName>
</protein>
<evidence type="ECO:0000313" key="2">
    <source>
        <dbReference type="Proteomes" id="UP000185783"/>
    </source>
</evidence>
<name>A0A1U7JGZ7_9HYPH</name>
<dbReference type="STRING" id="197461.A3843_10230"/>
<dbReference type="RefSeq" id="WP_051269093.1">
    <property type="nucleotide sequence ID" value="NZ_LVVZ01000015.1"/>
</dbReference>
<dbReference type="AlphaFoldDB" id="A0A1U7JGZ7"/>
<keyword evidence="2" id="KW-1185">Reference proteome</keyword>